<dbReference type="Gene3D" id="3.40.50.300">
    <property type="entry name" value="P-loop containing nucleotide triphosphate hydrolases"/>
    <property type="match status" value="1"/>
</dbReference>
<dbReference type="InterPro" id="IPR002197">
    <property type="entry name" value="HTH_Fis"/>
</dbReference>
<dbReference type="InterPro" id="IPR003593">
    <property type="entry name" value="AAA+_ATPase"/>
</dbReference>
<evidence type="ECO:0000259" key="6">
    <source>
        <dbReference type="PROSITE" id="PS50045"/>
    </source>
</evidence>
<dbReference type="Pfam" id="PF25601">
    <property type="entry name" value="AAA_lid_14"/>
    <property type="match status" value="1"/>
</dbReference>
<dbReference type="SMART" id="SM00382">
    <property type="entry name" value="AAA"/>
    <property type="match status" value="1"/>
</dbReference>
<keyword evidence="4" id="KW-0804">Transcription</keyword>
<dbReference type="FunCoup" id="A0A330L2C7">
    <property type="interactions" value="223"/>
</dbReference>
<protein>
    <submittedName>
        <fullName evidence="8">Acetoacetate metabolism regulatory protein AtoC</fullName>
    </submittedName>
</protein>
<dbReference type="AlphaFoldDB" id="A0A330L2C7"/>
<dbReference type="InterPro" id="IPR058031">
    <property type="entry name" value="AAA_lid_NorR"/>
</dbReference>
<dbReference type="SUPFAM" id="SSF52540">
    <property type="entry name" value="P-loop containing nucleoside triphosphate hydrolases"/>
    <property type="match status" value="1"/>
</dbReference>
<dbReference type="InterPro" id="IPR002078">
    <property type="entry name" value="Sigma_54_int"/>
</dbReference>
<sequence>MPAAKILVIDDDAVARELLADALKKDGHEVESFSNGTDALVRGQQTVFDLVLTDIRMGTVDGLTVLREFKRFSPDTSIVLLTAFGSLEGAIEGIKQGAFDYLAKPFRKEEVKLVVQRALDHCKLVRENKRFRVELKEKEEWSPLVGSSPAMLDVYKLVARVSESRSTVLLQGESGTGKELIARAIHANSPRRDKPFIPVNCGALPDTLLESEMFGHEKGAFTGAVGLKAGLFEAATGGTLFLDEIGELGPALQVKLLRVMQDQEVRRVGGTASVKVDVRIIAATNRDLEQLVKEDKFRDDLFYRLNVVRITLPSLVDRKEDIPMLVHHFLQKYVGGTPSGVRGFLPETMARLKEYRWPGNVRELENAVERAVSLSHGPLVTPDDLPESIRTAAPLDAKAALLSEEDEVCLTLEEVEKRHLIRVLKEMKGNKVKAAKILGIDRRTLYRMAERFGLDLGDDPEAGDKEPAEKL</sequence>
<dbReference type="CDD" id="cd00156">
    <property type="entry name" value="REC"/>
    <property type="match status" value="1"/>
</dbReference>
<evidence type="ECO:0000313" key="8">
    <source>
        <dbReference type="EMBL" id="SPP63002.1"/>
    </source>
</evidence>
<gene>
    <name evidence="8" type="primary">atoC</name>
    <name evidence="8" type="ORF">NITLEN_10088</name>
</gene>
<dbReference type="InterPro" id="IPR011006">
    <property type="entry name" value="CheY-like_superfamily"/>
</dbReference>
<dbReference type="InterPro" id="IPR027417">
    <property type="entry name" value="P-loop_NTPase"/>
</dbReference>
<evidence type="ECO:0000259" key="7">
    <source>
        <dbReference type="PROSITE" id="PS50110"/>
    </source>
</evidence>
<reference evidence="9" key="1">
    <citation type="submission" date="2018-04" db="EMBL/GenBank/DDBJ databases">
        <authorList>
            <person name="Lucker S."/>
            <person name="Sakoula D."/>
        </authorList>
    </citation>
    <scope>NUCLEOTIDE SEQUENCE [LARGE SCALE GENOMIC DNA]</scope>
</reference>
<dbReference type="SUPFAM" id="SSF52172">
    <property type="entry name" value="CheY-like"/>
    <property type="match status" value="1"/>
</dbReference>
<dbReference type="GO" id="GO:0006355">
    <property type="term" value="P:regulation of DNA-templated transcription"/>
    <property type="evidence" value="ECO:0007669"/>
    <property type="project" value="InterPro"/>
</dbReference>
<dbReference type="FunFam" id="3.40.50.300:FF:000006">
    <property type="entry name" value="DNA-binding transcriptional regulator NtrC"/>
    <property type="match status" value="1"/>
</dbReference>
<dbReference type="SUPFAM" id="SSF46689">
    <property type="entry name" value="Homeodomain-like"/>
    <property type="match status" value="1"/>
</dbReference>
<dbReference type="Pfam" id="PF00072">
    <property type="entry name" value="Response_reg"/>
    <property type="match status" value="1"/>
</dbReference>
<keyword evidence="3" id="KW-0805">Transcription regulation</keyword>
<dbReference type="Gene3D" id="3.40.50.2300">
    <property type="match status" value="1"/>
</dbReference>
<evidence type="ECO:0000256" key="4">
    <source>
        <dbReference type="ARBA" id="ARBA00023163"/>
    </source>
</evidence>
<keyword evidence="1" id="KW-0547">Nucleotide-binding</keyword>
<proteinExistence type="predicted"/>
<accession>A0A330L2C7</accession>
<dbReference type="GO" id="GO:0005524">
    <property type="term" value="F:ATP binding"/>
    <property type="evidence" value="ECO:0007669"/>
    <property type="project" value="UniProtKB-KW"/>
</dbReference>
<dbReference type="PANTHER" id="PTHR32071">
    <property type="entry name" value="TRANSCRIPTIONAL REGULATORY PROTEIN"/>
    <property type="match status" value="1"/>
</dbReference>
<organism evidence="8 9">
    <name type="scientific">Nitrospira lenta</name>
    <dbReference type="NCBI Taxonomy" id="1436998"/>
    <lineage>
        <taxon>Bacteria</taxon>
        <taxon>Pseudomonadati</taxon>
        <taxon>Nitrospirota</taxon>
        <taxon>Nitrospiria</taxon>
        <taxon>Nitrospirales</taxon>
        <taxon>Nitrospiraceae</taxon>
        <taxon>Nitrospira</taxon>
    </lineage>
</organism>
<feature type="domain" description="Response regulatory" evidence="7">
    <location>
        <begin position="5"/>
        <end position="119"/>
    </location>
</feature>
<dbReference type="Pfam" id="PF00158">
    <property type="entry name" value="Sigma54_activat"/>
    <property type="match status" value="1"/>
</dbReference>
<keyword evidence="9" id="KW-1185">Reference proteome</keyword>
<dbReference type="PRINTS" id="PR01590">
    <property type="entry name" value="HTHFIS"/>
</dbReference>
<dbReference type="InterPro" id="IPR001789">
    <property type="entry name" value="Sig_transdc_resp-reg_receiver"/>
</dbReference>
<dbReference type="PROSITE" id="PS50110">
    <property type="entry name" value="RESPONSE_REGULATORY"/>
    <property type="match status" value="1"/>
</dbReference>
<dbReference type="EMBL" id="OUNR01000001">
    <property type="protein sequence ID" value="SPP63002.1"/>
    <property type="molecule type" value="Genomic_DNA"/>
</dbReference>
<dbReference type="InParanoid" id="A0A330L2C7"/>
<dbReference type="RefSeq" id="WP_121987615.1">
    <property type="nucleotide sequence ID" value="NZ_OUNR01000001.1"/>
</dbReference>
<dbReference type="PROSITE" id="PS00675">
    <property type="entry name" value="SIGMA54_INTERACT_1"/>
    <property type="match status" value="1"/>
</dbReference>
<dbReference type="GO" id="GO:0000160">
    <property type="term" value="P:phosphorelay signal transduction system"/>
    <property type="evidence" value="ECO:0007669"/>
    <property type="project" value="InterPro"/>
</dbReference>
<dbReference type="Pfam" id="PF02954">
    <property type="entry name" value="HTH_8"/>
    <property type="match status" value="1"/>
</dbReference>
<evidence type="ECO:0000313" key="9">
    <source>
        <dbReference type="Proteomes" id="UP000248168"/>
    </source>
</evidence>
<evidence type="ECO:0000256" key="3">
    <source>
        <dbReference type="ARBA" id="ARBA00023015"/>
    </source>
</evidence>
<dbReference type="OrthoDB" id="9762199at2"/>
<dbReference type="InterPro" id="IPR025662">
    <property type="entry name" value="Sigma_54_int_dom_ATP-bd_1"/>
</dbReference>
<dbReference type="Gene3D" id="1.10.10.60">
    <property type="entry name" value="Homeodomain-like"/>
    <property type="match status" value="1"/>
</dbReference>
<dbReference type="PROSITE" id="PS00688">
    <property type="entry name" value="SIGMA54_INTERACT_3"/>
    <property type="match status" value="1"/>
</dbReference>
<dbReference type="Gene3D" id="1.10.8.60">
    <property type="match status" value="1"/>
</dbReference>
<evidence type="ECO:0000256" key="1">
    <source>
        <dbReference type="ARBA" id="ARBA00022741"/>
    </source>
</evidence>
<dbReference type="SMART" id="SM00448">
    <property type="entry name" value="REC"/>
    <property type="match status" value="1"/>
</dbReference>
<dbReference type="CDD" id="cd00009">
    <property type="entry name" value="AAA"/>
    <property type="match status" value="1"/>
</dbReference>
<dbReference type="PROSITE" id="PS50045">
    <property type="entry name" value="SIGMA54_INTERACT_4"/>
    <property type="match status" value="1"/>
</dbReference>
<dbReference type="InterPro" id="IPR025944">
    <property type="entry name" value="Sigma_54_int_dom_CS"/>
</dbReference>
<dbReference type="GO" id="GO:0043565">
    <property type="term" value="F:sequence-specific DNA binding"/>
    <property type="evidence" value="ECO:0007669"/>
    <property type="project" value="InterPro"/>
</dbReference>
<feature type="domain" description="Sigma-54 factor interaction" evidence="6">
    <location>
        <begin position="144"/>
        <end position="373"/>
    </location>
</feature>
<feature type="modified residue" description="4-aspartylphosphate" evidence="5">
    <location>
        <position position="54"/>
    </location>
</feature>
<name>A0A330L2C7_9BACT</name>
<dbReference type="InterPro" id="IPR009057">
    <property type="entry name" value="Homeodomain-like_sf"/>
</dbReference>
<evidence type="ECO:0000256" key="2">
    <source>
        <dbReference type="ARBA" id="ARBA00022840"/>
    </source>
</evidence>
<evidence type="ECO:0000256" key="5">
    <source>
        <dbReference type="PROSITE-ProRule" id="PRU00169"/>
    </source>
</evidence>
<keyword evidence="5" id="KW-0597">Phosphoprotein</keyword>
<keyword evidence="2" id="KW-0067">ATP-binding</keyword>
<dbReference type="Proteomes" id="UP000248168">
    <property type="component" value="Unassembled WGS sequence"/>
</dbReference>